<proteinExistence type="predicted"/>
<comment type="caution">
    <text evidence="4">The sequence shown here is derived from an EMBL/GenBank/DDBJ whole genome shotgun (WGS) entry which is preliminary data.</text>
</comment>
<dbReference type="AlphaFoldDB" id="A0A4R1QWR3"/>
<name>A0A4R1QWR3_9FIRM</name>
<dbReference type="PANTHER" id="PTHR43479">
    <property type="entry name" value="ACREF/ENVCD OPERON REPRESSOR-RELATED"/>
    <property type="match status" value="1"/>
</dbReference>
<dbReference type="InterPro" id="IPR001647">
    <property type="entry name" value="HTH_TetR"/>
</dbReference>
<gene>
    <name evidence="4" type="ORF">EDD76_10797</name>
</gene>
<evidence type="ECO:0000259" key="3">
    <source>
        <dbReference type="PROSITE" id="PS50977"/>
    </source>
</evidence>
<sequence length="201" mass="23547">MEFKLHRKESLIITAIDIIDDMGIQGLSTREIAKREGVSEATLFRHYSNKKELLRAVLDYFCKFDYDIFQSARLMKLKPCDSIRFFVKLSVEYYENYPAITSIMQVFEAIRYDAELEDKIKEILNNRIGFMKQLIEEAKEEGELSKSINSEDLADLISGLCREICLKWRINGRNFSLKERTMETLDMVLNSLFLEVDKSEV</sequence>
<evidence type="ECO:0000256" key="2">
    <source>
        <dbReference type="PROSITE-ProRule" id="PRU00335"/>
    </source>
</evidence>
<dbReference type="RefSeq" id="WP_031390905.1">
    <property type="nucleotide sequence ID" value="NZ_JPNB01000002.1"/>
</dbReference>
<dbReference type="Pfam" id="PF00440">
    <property type="entry name" value="TetR_N"/>
    <property type="match status" value="1"/>
</dbReference>
<dbReference type="Proteomes" id="UP000295718">
    <property type="component" value="Unassembled WGS sequence"/>
</dbReference>
<feature type="DNA-binding region" description="H-T-H motif" evidence="2">
    <location>
        <begin position="28"/>
        <end position="47"/>
    </location>
</feature>
<evidence type="ECO:0000313" key="5">
    <source>
        <dbReference type="Proteomes" id="UP000295718"/>
    </source>
</evidence>
<dbReference type="Pfam" id="PF08359">
    <property type="entry name" value="TetR_C_4"/>
    <property type="match status" value="1"/>
</dbReference>
<reference evidence="4 5" key="1">
    <citation type="submission" date="2019-03" db="EMBL/GenBank/DDBJ databases">
        <title>Genomic Encyclopedia of Type Strains, Phase IV (KMG-IV): sequencing the most valuable type-strain genomes for metagenomic binning, comparative biology and taxonomic classification.</title>
        <authorList>
            <person name="Goeker M."/>
        </authorList>
    </citation>
    <scope>NUCLEOTIDE SEQUENCE [LARGE SCALE GENOMIC DNA]</scope>
    <source>
        <strain evidence="4 5">DSM 100556</strain>
    </source>
</reference>
<dbReference type="STRING" id="1469948.GCA_000732725_02218"/>
<organism evidence="4 5">
    <name type="scientific">Kineothrix alysoides</name>
    <dbReference type="NCBI Taxonomy" id="1469948"/>
    <lineage>
        <taxon>Bacteria</taxon>
        <taxon>Bacillati</taxon>
        <taxon>Bacillota</taxon>
        <taxon>Clostridia</taxon>
        <taxon>Lachnospirales</taxon>
        <taxon>Lachnospiraceae</taxon>
        <taxon>Kineothrix</taxon>
    </lineage>
</organism>
<dbReference type="Gene3D" id="1.10.10.60">
    <property type="entry name" value="Homeodomain-like"/>
    <property type="match status" value="1"/>
</dbReference>
<dbReference type="InterPro" id="IPR050624">
    <property type="entry name" value="HTH-type_Tx_Regulator"/>
</dbReference>
<dbReference type="InterPro" id="IPR009057">
    <property type="entry name" value="Homeodomain-like_sf"/>
</dbReference>
<dbReference type="SUPFAM" id="SSF46689">
    <property type="entry name" value="Homeodomain-like"/>
    <property type="match status" value="1"/>
</dbReference>
<dbReference type="PRINTS" id="PR00455">
    <property type="entry name" value="HTHTETR"/>
</dbReference>
<dbReference type="InterPro" id="IPR036271">
    <property type="entry name" value="Tet_transcr_reg_TetR-rel_C_sf"/>
</dbReference>
<dbReference type="EMBL" id="SLUO01000007">
    <property type="protein sequence ID" value="TCL57983.1"/>
    <property type="molecule type" value="Genomic_DNA"/>
</dbReference>
<dbReference type="PANTHER" id="PTHR43479:SF11">
    <property type="entry name" value="ACREF_ENVCD OPERON REPRESSOR-RELATED"/>
    <property type="match status" value="1"/>
</dbReference>
<evidence type="ECO:0000313" key="4">
    <source>
        <dbReference type="EMBL" id="TCL57983.1"/>
    </source>
</evidence>
<feature type="domain" description="HTH tetR-type" evidence="3">
    <location>
        <begin position="5"/>
        <end position="65"/>
    </location>
</feature>
<protein>
    <submittedName>
        <fullName evidence="4">TetR family transcriptional regulator</fullName>
    </submittedName>
</protein>
<dbReference type="GO" id="GO:0003677">
    <property type="term" value="F:DNA binding"/>
    <property type="evidence" value="ECO:0007669"/>
    <property type="project" value="UniProtKB-UniRule"/>
</dbReference>
<keyword evidence="1 2" id="KW-0238">DNA-binding</keyword>
<evidence type="ECO:0000256" key="1">
    <source>
        <dbReference type="ARBA" id="ARBA00023125"/>
    </source>
</evidence>
<keyword evidence="5" id="KW-1185">Reference proteome</keyword>
<dbReference type="PROSITE" id="PS50977">
    <property type="entry name" value="HTH_TETR_2"/>
    <property type="match status" value="1"/>
</dbReference>
<accession>A0A4R1QWR3</accession>
<dbReference type="InterPro" id="IPR013570">
    <property type="entry name" value="Tscrpt_reg_YsiA_C"/>
</dbReference>
<dbReference type="Gene3D" id="1.10.357.10">
    <property type="entry name" value="Tetracycline Repressor, domain 2"/>
    <property type="match status" value="1"/>
</dbReference>
<dbReference type="SUPFAM" id="SSF48498">
    <property type="entry name" value="Tetracyclin repressor-like, C-terminal domain"/>
    <property type="match status" value="1"/>
</dbReference>